<feature type="domain" description="CCHC-type" evidence="3">
    <location>
        <begin position="8"/>
        <end position="23"/>
    </location>
</feature>
<gene>
    <name evidence="4" type="ORF">BRAPAZ1V2_A09P38090.2</name>
</gene>
<keyword evidence="1" id="KW-0862">Zinc</keyword>
<dbReference type="PROSITE" id="PS50158">
    <property type="entry name" value="ZF_CCHC"/>
    <property type="match status" value="1"/>
</dbReference>
<proteinExistence type="predicted"/>
<protein>
    <recommendedName>
        <fullName evidence="3">CCHC-type domain-containing protein</fullName>
    </recommendedName>
</protein>
<dbReference type="Gramene" id="A09p38090.2_BraZ1">
    <property type="protein sequence ID" value="A09p38090.2_BraZ1.CDS"/>
    <property type="gene ID" value="A09g38090.2_BraZ1"/>
</dbReference>
<accession>A0A8D9G104</accession>
<feature type="region of interest" description="Disordered" evidence="2">
    <location>
        <begin position="152"/>
        <end position="185"/>
    </location>
</feature>
<evidence type="ECO:0000259" key="3">
    <source>
        <dbReference type="PROSITE" id="PS50158"/>
    </source>
</evidence>
<dbReference type="Proteomes" id="UP000694005">
    <property type="component" value="Chromosome A09"/>
</dbReference>
<dbReference type="SMART" id="SM00343">
    <property type="entry name" value="ZnF_C2HC"/>
    <property type="match status" value="1"/>
</dbReference>
<organism evidence="4 5">
    <name type="scientific">Brassica campestris</name>
    <name type="common">Field mustard</name>
    <dbReference type="NCBI Taxonomy" id="3711"/>
    <lineage>
        <taxon>Eukaryota</taxon>
        <taxon>Viridiplantae</taxon>
        <taxon>Streptophyta</taxon>
        <taxon>Embryophyta</taxon>
        <taxon>Tracheophyta</taxon>
        <taxon>Spermatophyta</taxon>
        <taxon>Magnoliopsida</taxon>
        <taxon>eudicotyledons</taxon>
        <taxon>Gunneridae</taxon>
        <taxon>Pentapetalae</taxon>
        <taxon>rosids</taxon>
        <taxon>malvids</taxon>
        <taxon>Brassicales</taxon>
        <taxon>Brassicaceae</taxon>
        <taxon>Brassiceae</taxon>
        <taxon>Brassica</taxon>
    </lineage>
</organism>
<dbReference type="AlphaFoldDB" id="A0A8D9G104"/>
<feature type="compositionally biased region" description="Polar residues" evidence="2">
    <location>
        <begin position="323"/>
        <end position="337"/>
    </location>
</feature>
<keyword evidence="1" id="KW-0479">Metal-binding</keyword>
<sequence>MKPKNPTCYRCHKRGHFAAVCPSKKLKETSLGEKIDISKARDSLIQSNLLVPNTCMMHLSMSKGVNTGPKEHDSIKEEPPGGALVMNQDKVLDIMQYMLPKEVNSKASILPNPTSTTPGMIQEQDIISKANLCIHGTGSPCLEHRIQKSNEHNISNKWRQNTSQSFTTQKSEPQESEATTEWTSVAETTPREVQDHELNQNPHHKWKPKSEQCTVQVPKSEVKFTLNQNVFIDSMARLMHLSCPRKSEIGTGKQGYYKANKEQEVLTATFDIKVNCSMFSSVYKSLYFGIIYLSLPRCFDPGISQEEHKNRAELSQEDGYTNQGKHLQERQPSNQISEPARSMKDHPLKKRSNAKVHSRGVILSYLLKEEPPDEQSIPKPKQYQGKTLESQKSMKAALLYLGAGYTVSRSKPFQGGGNVAASNSAAEPEVDPTPYSTSQGANQDIHHANWNLPKIFTEQEVMNFTIQRFLSPSICEYATLEEDSSPKKKRPEPKPIIGVKRSLLAFQKAQDLEKWSRKLEDMINFPKPAKPALHLPYLEDPGFTSNQPQEWQPGDLLKPRHPGDIIHEPEEFYNFIPCTSPHRNKKIPIITKLPYLESLAFKLQQLFFYQGKDEISFYQAFKKVPRKLSYPLKPSRFKQIKFLHLEPKSHKRLQRLVSNFLLSLDLFPFFSFVNV</sequence>
<evidence type="ECO:0000313" key="5">
    <source>
        <dbReference type="Proteomes" id="UP000694005"/>
    </source>
</evidence>
<feature type="compositionally biased region" description="Basic residues" evidence="2">
    <location>
        <begin position="347"/>
        <end position="356"/>
    </location>
</feature>
<evidence type="ECO:0000256" key="2">
    <source>
        <dbReference type="SAM" id="MobiDB-lite"/>
    </source>
</evidence>
<feature type="region of interest" description="Disordered" evidence="2">
    <location>
        <begin position="323"/>
        <end position="356"/>
    </location>
</feature>
<keyword evidence="1" id="KW-0863">Zinc-finger</keyword>
<dbReference type="EMBL" id="LS974625">
    <property type="protein sequence ID" value="CAG7863342.1"/>
    <property type="molecule type" value="Genomic_DNA"/>
</dbReference>
<dbReference type="Gene3D" id="4.10.60.10">
    <property type="entry name" value="Zinc finger, CCHC-type"/>
    <property type="match status" value="1"/>
</dbReference>
<feature type="region of interest" description="Disordered" evidence="2">
    <location>
        <begin position="416"/>
        <end position="439"/>
    </location>
</feature>
<dbReference type="GO" id="GO:0008270">
    <property type="term" value="F:zinc ion binding"/>
    <property type="evidence" value="ECO:0007669"/>
    <property type="project" value="UniProtKB-KW"/>
</dbReference>
<evidence type="ECO:0000313" key="4">
    <source>
        <dbReference type="EMBL" id="CAG7863342.1"/>
    </source>
</evidence>
<name>A0A8D9G104_BRACM</name>
<dbReference type="InterPro" id="IPR001878">
    <property type="entry name" value="Znf_CCHC"/>
</dbReference>
<evidence type="ECO:0000256" key="1">
    <source>
        <dbReference type="PROSITE-ProRule" id="PRU00047"/>
    </source>
</evidence>
<dbReference type="GO" id="GO:0003676">
    <property type="term" value="F:nucleic acid binding"/>
    <property type="evidence" value="ECO:0007669"/>
    <property type="project" value="InterPro"/>
</dbReference>
<dbReference type="SUPFAM" id="SSF57756">
    <property type="entry name" value="Retrovirus zinc finger-like domains"/>
    <property type="match status" value="1"/>
</dbReference>
<dbReference type="InterPro" id="IPR036875">
    <property type="entry name" value="Znf_CCHC_sf"/>
</dbReference>
<reference evidence="4 5" key="1">
    <citation type="submission" date="2021-07" db="EMBL/GenBank/DDBJ databases">
        <authorList>
            <consortium name="Genoscope - CEA"/>
            <person name="William W."/>
        </authorList>
    </citation>
    <scope>NUCLEOTIDE SEQUENCE [LARGE SCALE GENOMIC DNA]</scope>
</reference>